<dbReference type="InterPro" id="IPR025669">
    <property type="entry name" value="AAA_dom"/>
</dbReference>
<dbReference type="GO" id="GO:0051782">
    <property type="term" value="P:negative regulation of cell division"/>
    <property type="evidence" value="ECO:0007669"/>
    <property type="project" value="TreeGrafter"/>
</dbReference>
<proteinExistence type="predicted"/>
<evidence type="ECO:0000256" key="1">
    <source>
        <dbReference type="ARBA" id="ARBA00022741"/>
    </source>
</evidence>
<dbReference type="GO" id="GO:0016887">
    <property type="term" value="F:ATP hydrolysis activity"/>
    <property type="evidence" value="ECO:0007669"/>
    <property type="project" value="TreeGrafter"/>
</dbReference>
<evidence type="ECO:0000256" key="2">
    <source>
        <dbReference type="ARBA" id="ARBA00022840"/>
    </source>
</evidence>
<dbReference type="GO" id="GO:0009898">
    <property type="term" value="C:cytoplasmic side of plasma membrane"/>
    <property type="evidence" value="ECO:0007669"/>
    <property type="project" value="TreeGrafter"/>
</dbReference>
<dbReference type="SUPFAM" id="SSF52540">
    <property type="entry name" value="P-loop containing nucleoside triphosphate hydrolases"/>
    <property type="match status" value="1"/>
</dbReference>
<sequence>MAERLFTWVDVDAHLAQAAVAGGWPAWLMEADAWWDGLELSVRPGTTETDVREWLDGLFGLGSTTEHDGVLELGLDRPSSHAPDALQVRLVEAGQREEVMRRPRLNERRVVRELGESLPRPQSAEFPGGKQLIAFHSFKGGVGRTLHTVALADHLATRGQHVLLVDADLEAPGITWMYQAQHGRCDIAYEDLLALLHSAQQGDAKQAVEIAAAYLPNQRVSRYPGTGCVTVLPASRRARLGPPRIAPADLLTEDRSPYFLSESLAELAVAAGADTVVLDLRAGASELAAPILLDPRVMRVFVTTISSQSLQGTETLIRQLGGQSPAVAGIDPAPGAVITQYRLDVHDGHAEQARARLSAALSTTFAVPETAGEGTPSPDELAVDEQVLTAPVLSPFREELLALPQSWDAVVDVVRRCGLPDLLEEFAPGIAFSGAPEEEPDTLDDRRRALESSAGRLVFAEQRGMDLGLKFLTTEPVRRLIADHSTDLPVAVVVGAKGSGKTFTFARMCAQKTWERFAAENDQRVHRSARVVPVLDPANITEQGAASPQQLRDAVAGGIGITADEVRTQLNAGLRHERADDPDFWRDRWLECLARAAGAAEGEDTEAFLVGINKASNATLFVVDGLEDWLESLDSEPKRIALRALLMEVPAWLRRLRSRSLGLVVFVRQDLVRTAIRQNLGQFLDRYSPYELRWDTEDALRLSLWVAVNAGAVVEPTRPIADMGFDEIVRALLPLWGAKLGTDNSREAWTERWVPAALADFKEQIQARDVVRFLCEAAKASVGDGRWADRVLTPAAMRKALVACSRAKIEEINQENPRLGALLRRMSGFSESVKMPFEASDVDLGSDDVEALVEWGALDKDTDGRYRMPEIYRHALGFRTQGRARVVRGL</sequence>
<keyword evidence="2" id="KW-0067">ATP-binding</keyword>
<name>A0A1H4ZSC6_9ACTN</name>
<dbReference type="PANTHER" id="PTHR43384">
    <property type="entry name" value="SEPTUM SITE-DETERMINING PROTEIN MIND HOMOLOG, CHLOROPLASTIC-RELATED"/>
    <property type="match status" value="1"/>
</dbReference>
<dbReference type="RefSeq" id="WP_070022631.1">
    <property type="nucleotide sequence ID" value="NZ_FNTD01000004.1"/>
</dbReference>
<dbReference type="PANTHER" id="PTHR43384:SF6">
    <property type="entry name" value="SEPTUM SITE-DETERMINING PROTEIN MIND HOMOLOG, CHLOROPLASTIC"/>
    <property type="match status" value="1"/>
</dbReference>
<dbReference type="Pfam" id="PF13614">
    <property type="entry name" value="AAA_31"/>
    <property type="match status" value="1"/>
</dbReference>
<evidence type="ECO:0000313" key="4">
    <source>
        <dbReference type="EMBL" id="SED32240.1"/>
    </source>
</evidence>
<evidence type="ECO:0000313" key="5">
    <source>
        <dbReference type="Proteomes" id="UP000182375"/>
    </source>
</evidence>
<feature type="domain" description="AAA" evidence="3">
    <location>
        <begin position="131"/>
        <end position="170"/>
    </location>
</feature>
<protein>
    <submittedName>
        <fullName evidence="4">Cellulose biosynthesis protein BcsQ</fullName>
    </submittedName>
</protein>
<dbReference type="NCBIfam" id="NF047398">
    <property type="entry name" value="AAA_KGGVGR"/>
    <property type="match status" value="1"/>
</dbReference>
<keyword evidence="1" id="KW-0547">Nucleotide-binding</keyword>
<accession>A0A1H4ZSC6</accession>
<dbReference type="AlphaFoldDB" id="A0A1H4ZSC6"/>
<dbReference type="InterPro" id="IPR027417">
    <property type="entry name" value="P-loop_NTPase"/>
</dbReference>
<dbReference type="InterPro" id="IPR050625">
    <property type="entry name" value="ParA/MinD_ATPase"/>
</dbReference>
<dbReference type="GeneID" id="95513593"/>
<organism evidence="4 5">
    <name type="scientific">Streptomyces misionensis</name>
    <dbReference type="NCBI Taxonomy" id="67331"/>
    <lineage>
        <taxon>Bacteria</taxon>
        <taxon>Bacillati</taxon>
        <taxon>Actinomycetota</taxon>
        <taxon>Actinomycetes</taxon>
        <taxon>Kitasatosporales</taxon>
        <taxon>Streptomycetaceae</taxon>
        <taxon>Streptomyces</taxon>
    </lineage>
</organism>
<dbReference type="Proteomes" id="UP000182375">
    <property type="component" value="Unassembled WGS sequence"/>
</dbReference>
<reference evidence="4 5" key="1">
    <citation type="submission" date="2016-10" db="EMBL/GenBank/DDBJ databases">
        <authorList>
            <person name="de Groot N.N."/>
        </authorList>
    </citation>
    <scope>NUCLEOTIDE SEQUENCE [LARGE SCALE GENOMIC DNA]</scope>
    <source>
        <strain evidence="4 5">DSM 40306</strain>
    </source>
</reference>
<dbReference type="GO" id="GO:0005829">
    <property type="term" value="C:cytosol"/>
    <property type="evidence" value="ECO:0007669"/>
    <property type="project" value="TreeGrafter"/>
</dbReference>
<dbReference type="STRING" id="67331.SAMN04490357_4494"/>
<gene>
    <name evidence="4" type="ORF">SAMN04490357_4494</name>
</gene>
<evidence type="ECO:0000259" key="3">
    <source>
        <dbReference type="Pfam" id="PF13614"/>
    </source>
</evidence>
<dbReference type="GO" id="GO:0005524">
    <property type="term" value="F:ATP binding"/>
    <property type="evidence" value="ECO:0007669"/>
    <property type="project" value="UniProtKB-KW"/>
</dbReference>
<dbReference type="EMBL" id="FNTD01000004">
    <property type="protein sequence ID" value="SED32240.1"/>
    <property type="molecule type" value="Genomic_DNA"/>
</dbReference>
<dbReference type="Gene3D" id="3.40.50.300">
    <property type="entry name" value="P-loop containing nucleotide triphosphate hydrolases"/>
    <property type="match status" value="1"/>
</dbReference>